<dbReference type="InterPro" id="IPR017553">
    <property type="entry name" value="3-hexulose-6-phosphate_synth"/>
</dbReference>
<evidence type="ECO:0000256" key="7">
    <source>
        <dbReference type="ARBA" id="ARBA00023277"/>
    </source>
</evidence>
<reference evidence="10" key="1">
    <citation type="submission" date="2015-07" db="EMBL/GenBank/DDBJ databases">
        <title>Fjat-10053 dsm26.</title>
        <authorList>
            <person name="Liu B."/>
            <person name="Wang J."/>
            <person name="Zhu Y."/>
            <person name="Liu G."/>
            <person name="Chen Q."/>
            <person name="Chen Z."/>
            <person name="Lan J."/>
            <person name="Che J."/>
            <person name="Ge C."/>
            <person name="Shi H."/>
            <person name="Pan Z."/>
            <person name="Liu X."/>
        </authorList>
    </citation>
    <scope>NUCLEOTIDE SEQUENCE [LARGE SCALE GENOMIC DNA]</scope>
    <source>
        <strain evidence="10">DSM 26</strain>
    </source>
</reference>
<comment type="similarity">
    <text evidence="3">Belongs to the HPS/KGPDC family. HPS subfamily.</text>
</comment>
<dbReference type="GO" id="GO:0043801">
    <property type="term" value="F:hexulose-6-phosphate synthase activity"/>
    <property type="evidence" value="ECO:0007669"/>
    <property type="project" value="UniProtKB-EC"/>
</dbReference>
<dbReference type="PATRIC" id="fig|1473.5.peg.4376"/>
<evidence type="ECO:0000256" key="6">
    <source>
        <dbReference type="ARBA" id="ARBA00023239"/>
    </source>
</evidence>
<dbReference type="FunFam" id="3.20.20.70:FF:000022">
    <property type="entry name" value="3-keto-L-gulonate-6-phosphate decarboxylase UlaD"/>
    <property type="match status" value="1"/>
</dbReference>
<dbReference type="AlphaFoldDB" id="A0A0L0QS32"/>
<dbReference type="Proteomes" id="UP000036780">
    <property type="component" value="Unassembled WGS sequence"/>
</dbReference>
<keyword evidence="5" id="KW-0554">One-carbon metabolism</keyword>
<sequence length="205" mass="22636">MKLQLALDRLTKEECLQVLAHTHQMVDIIEIGTGIIKEYGMSLVRKIRDLYPHNILLIDMKTCDAGKHEAKQAFAAGADITTAMGFSSNQTIIDMLEVAKKENKQVLVDLLGINSDKRMNELQDLGVNLVGLHVGKDEQKETSFSTELFSLVKGLEFNVAVAGGINLTMVPEIKKYQPDIIIVGSAITKAENPDKTAKLFKSILQ</sequence>
<evidence type="ECO:0000256" key="4">
    <source>
        <dbReference type="ARBA" id="ARBA00012890"/>
    </source>
</evidence>
<dbReference type="NCBIfam" id="TIGR03128">
    <property type="entry name" value="RuMP_HxlA"/>
    <property type="match status" value="1"/>
</dbReference>
<dbReference type="GO" id="GO:0033982">
    <property type="term" value="F:3-dehydro-L-gulonate-6-phosphate decarboxylase activity"/>
    <property type="evidence" value="ECO:0007669"/>
    <property type="project" value="TreeGrafter"/>
</dbReference>
<dbReference type="GO" id="GO:0004590">
    <property type="term" value="F:orotidine-5'-phosphate decarboxylase activity"/>
    <property type="evidence" value="ECO:0007669"/>
    <property type="project" value="InterPro"/>
</dbReference>
<comment type="pathway">
    <text evidence="2">One-carbon metabolism; formaldehyde assimilation via RuMP pathway; D-fructose 6-phosphate from D-ribulose 5-phosphate and formaldehyde: step 1/2.</text>
</comment>
<dbReference type="RefSeq" id="WP_050350802.1">
    <property type="nucleotide sequence ID" value="NZ_BOSN01000004.1"/>
</dbReference>
<dbReference type="GO" id="GO:0006730">
    <property type="term" value="P:one-carbon metabolic process"/>
    <property type="evidence" value="ECO:0007669"/>
    <property type="project" value="UniProtKB-KW"/>
</dbReference>
<keyword evidence="7" id="KW-0119">Carbohydrate metabolism</keyword>
<dbReference type="InterPro" id="IPR013785">
    <property type="entry name" value="Aldolase_TIM"/>
</dbReference>
<dbReference type="CDD" id="cd04726">
    <property type="entry name" value="KGPDC_HPS"/>
    <property type="match status" value="1"/>
</dbReference>
<dbReference type="GeneID" id="66872886"/>
<evidence type="ECO:0000256" key="3">
    <source>
        <dbReference type="ARBA" id="ARBA00006350"/>
    </source>
</evidence>
<dbReference type="PANTHER" id="PTHR35039:SF3">
    <property type="entry name" value="3-KETO-L-GULONATE-6-PHOSPHATE DECARBOXYLASE SGBH-RELATED"/>
    <property type="match status" value="1"/>
</dbReference>
<dbReference type="SUPFAM" id="SSF51366">
    <property type="entry name" value="Ribulose-phoshate binding barrel"/>
    <property type="match status" value="1"/>
</dbReference>
<proteinExistence type="inferred from homology"/>
<comment type="catalytic activity">
    <reaction evidence="1">
        <text>D-ribulose 5-phosphate + formaldehyde = D-arabino-hex-3-ulose 6-phosphate</text>
        <dbReference type="Rhea" id="RHEA:25201"/>
        <dbReference type="ChEBI" id="CHEBI:16842"/>
        <dbReference type="ChEBI" id="CHEBI:58121"/>
        <dbReference type="ChEBI" id="CHEBI:58542"/>
        <dbReference type="EC" id="4.1.2.43"/>
    </reaction>
</comment>
<evidence type="ECO:0000256" key="1">
    <source>
        <dbReference type="ARBA" id="ARBA00000718"/>
    </source>
</evidence>
<feature type="domain" description="Orotidine 5'-phosphate decarboxylase" evidence="8">
    <location>
        <begin position="2"/>
        <end position="200"/>
    </location>
</feature>
<dbReference type="EMBL" id="LGTO01000005">
    <property type="protein sequence ID" value="KNE21376.1"/>
    <property type="molecule type" value="Genomic_DNA"/>
</dbReference>
<dbReference type="GO" id="GO:0006207">
    <property type="term" value="P:'de novo' pyrimidine nucleobase biosynthetic process"/>
    <property type="evidence" value="ECO:0007669"/>
    <property type="project" value="InterPro"/>
</dbReference>
<name>A0A0L0QS32_VIRPA</name>
<accession>A0A0L0QS32</accession>
<evidence type="ECO:0000313" key="9">
    <source>
        <dbReference type="EMBL" id="KNE21376.1"/>
    </source>
</evidence>
<evidence type="ECO:0000256" key="5">
    <source>
        <dbReference type="ARBA" id="ARBA00022563"/>
    </source>
</evidence>
<keyword evidence="10" id="KW-1185">Reference proteome</keyword>
<dbReference type="InterPro" id="IPR011060">
    <property type="entry name" value="RibuloseP-bd_barrel"/>
</dbReference>
<evidence type="ECO:0000313" key="10">
    <source>
        <dbReference type="Proteomes" id="UP000036780"/>
    </source>
</evidence>
<dbReference type="Pfam" id="PF00215">
    <property type="entry name" value="OMPdecase"/>
    <property type="match status" value="1"/>
</dbReference>
<dbReference type="SMART" id="SM00934">
    <property type="entry name" value="OMPdecase"/>
    <property type="match status" value="1"/>
</dbReference>
<dbReference type="InterPro" id="IPR041710">
    <property type="entry name" value="HPS/KGPDC"/>
</dbReference>
<dbReference type="InterPro" id="IPR001754">
    <property type="entry name" value="OMPdeCOase_dom"/>
</dbReference>
<comment type="caution">
    <text evidence="9">The sequence shown here is derived from an EMBL/GenBank/DDBJ whole genome shotgun (WGS) entry which is preliminary data.</text>
</comment>
<dbReference type="PANTHER" id="PTHR35039">
    <property type="entry name" value="3-KETO-L-GULONATE-6-PHOSPHATE DECARBOXYLASE SGBH-RELATED"/>
    <property type="match status" value="1"/>
</dbReference>
<dbReference type="Gene3D" id="3.20.20.70">
    <property type="entry name" value="Aldolase class I"/>
    <property type="match status" value="1"/>
</dbReference>
<evidence type="ECO:0000256" key="2">
    <source>
        <dbReference type="ARBA" id="ARBA00005014"/>
    </source>
</evidence>
<organism evidence="9 10">
    <name type="scientific">Virgibacillus pantothenticus</name>
    <dbReference type="NCBI Taxonomy" id="1473"/>
    <lineage>
        <taxon>Bacteria</taxon>
        <taxon>Bacillati</taxon>
        <taxon>Bacillota</taxon>
        <taxon>Bacilli</taxon>
        <taxon>Bacillales</taxon>
        <taxon>Bacillaceae</taxon>
        <taxon>Virgibacillus</taxon>
    </lineage>
</organism>
<evidence type="ECO:0000259" key="8">
    <source>
        <dbReference type="SMART" id="SM00934"/>
    </source>
</evidence>
<gene>
    <name evidence="9" type="ORF">AFK71_06820</name>
</gene>
<dbReference type="OrthoDB" id="43475at2"/>
<keyword evidence="6" id="KW-0456">Lyase</keyword>
<dbReference type="GO" id="GO:0019854">
    <property type="term" value="P:L-ascorbic acid catabolic process"/>
    <property type="evidence" value="ECO:0007669"/>
    <property type="project" value="TreeGrafter"/>
</dbReference>
<dbReference type="EC" id="4.1.2.43" evidence="4"/>
<protein>
    <recommendedName>
        <fullName evidence="4">3-hexulose-6-phosphate synthase</fullName>
        <ecNumber evidence="4">4.1.2.43</ecNumber>
    </recommendedName>
</protein>